<keyword evidence="2" id="KW-1185">Reference proteome</keyword>
<sequence>MKTFIVKVEIQAGEYQKQATALVKGKSQTEAEAIALEGECHGTLGDNAEWTQSGIADLGWQFHYSVHSSTEVEPEHVSILNKYL</sequence>
<accession>A0A9X1LFE7</accession>
<dbReference type="AlphaFoldDB" id="A0A9X1LFE7"/>
<comment type="caution">
    <text evidence="1">The sequence shown here is derived from an EMBL/GenBank/DDBJ whole genome shotgun (WGS) entry which is preliminary data.</text>
</comment>
<reference evidence="1" key="1">
    <citation type="submission" date="2021-10" db="EMBL/GenBank/DDBJ databases">
        <title>Marinomonas pontica sp. nov., isolated from the Black Sea.</title>
        <authorList>
            <person name="Zhao L.-H."/>
            <person name="Xue J.-H."/>
        </authorList>
    </citation>
    <scope>NUCLEOTIDE SEQUENCE</scope>
    <source>
        <strain evidence="1">E8</strain>
    </source>
</reference>
<name>A0A9X1LFE7_9GAMM</name>
<gene>
    <name evidence="1" type="ORF">LG368_13725</name>
</gene>
<dbReference type="EMBL" id="JAJATW010000028">
    <property type="protein sequence ID" value="MCB5162947.1"/>
    <property type="molecule type" value="Genomic_DNA"/>
</dbReference>
<dbReference type="RefSeq" id="WP_226755293.1">
    <property type="nucleotide sequence ID" value="NZ_JAJATW010000028.1"/>
</dbReference>
<evidence type="ECO:0000313" key="1">
    <source>
        <dbReference type="EMBL" id="MCB5162947.1"/>
    </source>
</evidence>
<evidence type="ECO:0000313" key="2">
    <source>
        <dbReference type="Proteomes" id="UP001139095"/>
    </source>
</evidence>
<proteinExistence type="predicted"/>
<dbReference type="Proteomes" id="UP001139095">
    <property type="component" value="Unassembled WGS sequence"/>
</dbReference>
<organism evidence="1 2">
    <name type="scientific">Marinomonas algarum</name>
    <dbReference type="NCBI Taxonomy" id="2883105"/>
    <lineage>
        <taxon>Bacteria</taxon>
        <taxon>Pseudomonadati</taxon>
        <taxon>Pseudomonadota</taxon>
        <taxon>Gammaproteobacteria</taxon>
        <taxon>Oceanospirillales</taxon>
        <taxon>Oceanospirillaceae</taxon>
        <taxon>Marinomonas</taxon>
    </lineage>
</organism>
<protein>
    <submittedName>
        <fullName evidence="1">Uncharacterized protein</fullName>
    </submittedName>
</protein>